<evidence type="ECO:0000313" key="2">
    <source>
        <dbReference type="Proteomes" id="UP000240325"/>
    </source>
</evidence>
<accession>A0A2H4UUR0</accession>
<gene>
    <name evidence="1" type="ORF">BMW23_0549</name>
</gene>
<protein>
    <submittedName>
        <fullName evidence="1">Uncharacterized protein</fullName>
    </submittedName>
</protein>
<sequence>MLNIVTSFNVIHPEIFENVLNNNCDEDLLNKVKNITLEHFYNKGNQLSTIAFQTNLKKECVKSVHNLMEKNVMEYMKIPNEIINNDKYHQHLFDEKIRMCDILEYIQNNISEGEIVLLCNGNYQIGDSEEWNNISLSQNQAYCLSSSYKYIGSKQIENNKFIFAEPDFSQYDNFVDEVRESFYTSVYHHAFLFKAPLDCIIFDEFYFFNTKCTNRILNHLLKNAINYETLNIEALDSFMLYNDEKINYQSYDKYNTNLINELNINSNITNYLIFSQ</sequence>
<organism evidence="1">
    <name type="scientific">Bodo saltans virus</name>
    <dbReference type="NCBI Taxonomy" id="2024608"/>
    <lineage>
        <taxon>Viruses</taxon>
        <taxon>Varidnaviria</taxon>
        <taxon>Bamfordvirae</taxon>
        <taxon>Nucleocytoviricota</taxon>
        <taxon>Megaviricetes</taxon>
        <taxon>Imitervirales</taxon>
        <taxon>Mimiviridae</taxon>
        <taxon>Klosneuvirinae</taxon>
        <taxon>Theiavirus</taxon>
        <taxon>Theiavirus salishense</taxon>
    </lineage>
</organism>
<keyword evidence="2" id="KW-1185">Reference proteome</keyword>
<name>A0A2H4UUR0_9VIRU</name>
<evidence type="ECO:0000313" key="1">
    <source>
        <dbReference type="EMBL" id="ATZ80596.1"/>
    </source>
</evidence>
<reference evidence="1" key="1">
    <citation type="journal article" date="2017" name="Elife">
        <title>The kinetoplastid-infecting Bodo saltans virus (BsV), a window into the most abundant giant viruses in the sea.</title>
        <authorList>
            <person name="Deeg C.M."/>
            <person name="Chow C.-E.T."/>
            <person name="Suttle C.A."/>
        </authorList>
    </citation>
    <scope>NUCLEOTIDE SEQUENCE</scope>
    <source>
        <strain evidence="1">NG1</strain>
    </source>
</reference>
<dbReference type="Proteomes" id="UP000240325">
    <property type="component" value="Segment"/>
</dbReference>
<dbReference type="EMBL" id="MF782455">
    <property type="protein sequence ID" value="ATZ80596.1"/>
    <property type="molecule type" value="Genomic_DNA"/>
</dbReference>
<proteinExistence type="predicted"/>